<sequence>MCELQYFE</sequence>
<reference evidence="1" key="1">
    <citation type="submission" date="2014-09" db="EMBL/GenBank/DDBJ databases">
        <authorList>
            <person name="Magalhaes I.L.F."/>
            <person name="Oliveira U."/>
            <person name="Santos F.R."/>
            <person name="Vidigal T.H.D.A."/>
            <person name="Brescovit A.D."/>
            <person name="Santos A.J."/>
        </authorList>
    </citation>
    <scope>NUCLEOTIDE SEQUENCE</scope>
    <source>
        <tissue evidence="1">Shoot tissue taken approximately 20 cm above the soil surface</tissue>
    </source>
</reference>
<protein>
    <submittedName>
        <fullName evidence="1">Uncharacterized protein</fullName>
    </submittedName>
</protein>
<name>A0A0A9B731_ARUDO</name>
<dbReference type="EMBL" id="GBRH01238759">
    <property type="protein sequence ID" value="JAD59136.1"/>
    <property type="molecule type" value="Transcribed_RNA"/>
</dbReference>
<proteinExistence type="predicted"/>
<evidence type="ECO:0000313" key="1">
    <source>
        <dbReference type="EMBL" id="JAD59136.1"/>
    </source>
</evidence>
<reference evidence="1" key="2">
    <citation type="journal article" date="2015" name="Data Brief">
        <title>Shoot transcriptome of the giant reed, Arundo donax.</title>
        <authorList>
            <person name="Barrero R.A."/>
            <person name="Guerrero F.D."/>
            <person name="Moolhuijzen P."/>
            <person name="Goolsby J.A."/>
            <person name="Tidwell J."/>
            <person name="Bellgard S.E."/>
            <person name="Bellgard M.I."/>
        </authorList>
    </citation>
    <scope>NUCLEOTIDE SEQUENCE</scope>
    <source>
        <tissue evidence="1">Shoot tissue taken approximately 20 cm above the soil surface</tissue>
    </source>
</reference>
<accession>A0A0A9B731</accession>
<organism evidence="1">
    <name type="scientific">Arundo donax</name>
    <name type="common">Giant reed</name>
    <name type="synonym">Donax arundinaceus</name>
    <dbReference type="NCBI Taxonomy" id="35708"/>
    <lineage>
        <taxon>Eukaryota</taxon>
        <taxon>Viridiplantae</taxon>
        <taxon>Streptophyta</taxon>
        <taxon>Embryophyta</taxon>
        <taxon>Tracheophyta</taxon>
        <taxon>Spermatophyta</taxon>
        <taxon>Magnoliopsida</taxon>
        <taxon>Liliopsida</taxon>
        <taxon>Poales</taxon>
        <taxon>Poaceae</taxon>
        <taxon>PACMAD clade</taxon>
        <taxon>Arundinoideae</taxon>
        <taxon>Arundineae</taxon>
        <taxon>Arundo</taxon>
    </lineage>
</organism>